<accession>A0AA35UGY6</accession>
<comment type="caution">
    <text evidence="1">The sequence shown here is derived from an EMBL/GenBank/DDBJ whole genome shotgun (WGS) entry which is preliminary data.</text>
</comment>
<dbReference type="EMBL" id="CATKSH010000003">
    <property type="protein sequence ID" value="CAI9119829.1"/>
    <property type="molecule type" value="Genomic_DNA"/>
</dbReference>
<sequence>MINFIFDDFSKKVTIPDKVFFSKIDNQEPVEIKISTVDQDLVYEKGLMEGRVQGESHERLKVASDKRRAYFSLQKSVNCVLEENNKEKILNRKILEKIMRAFLLKFSCDLDEKIIKSTVNEVIEKYIEGTSCSERDKITISGDFSGKKFAEWNEKKNCIWIDASSKNKLLNISNESGKISLKLNRL</sequence>
<evidence type="ECO:0000313" key="2">
    <source>
        <dbReference type="Proteomes" id="UP001176960"/>
    </source>
</evidence>
<organism evidence="1 2">
    <name type="scientific">Brytella acorum</name>
    <dbReference type="NCBI Taxonomy" id="2959299"/>
    <lineage>
        <taxon>Bacteria</taxon>
        <taxon>Pseudomonadati</taxon>
        <taxon>Pseudomonadota</taxon>
        <taxon>Alphaproteobacteria</taxon>
        <taxon>Acetobacterales</taxon>
        <taxon>Acetobacteraceae</taxon>
        <taxon>Brytella</taxon>
    </lineage>
</organism>
<proteinExistence type="predicted"/>
<protein>
    <submittedName>
        <fullName evidence="1">Uncharacterized protein</fullName>
    </submittedName>
</protein>
<name>A0AA35UGY6_9PROT</name>
<dbReference type="Proteomes" id="UP001176960">
    <property type="component" value="Unassembled WGS sequence"/>
</dbReference>
<evidence type="ECO:0000313" key="1">
    <source>
        <dbReference type="EMBL" id="CAI9119829.1"/>
    </source>
</evidence>
<reference evidence="1" key="1">
    <citation type="submission" date="2023-03" db="EMBL/GenBank/DDBJ databases">
        <authorList>
            <person name="Cleenwerck I."/>
        </authorList>
    </citation>
    <scope>NUCLEOTIDE SEQUENCE</scope>
    <source>
        <strain evidence="1">LMG 32879</strain>
    </source>
</reference>
<gene>
    <name evidence="1" type="ORF">LMG32879_000655</name>
</gene>
<keyword evidence="2" id="KW-1185">Reference proteome</keyword>
<dbReference type="RefSeq" id="WP_289840927.1">
    <property type="nucleotide sequence ID" value="NZ_CATKSH010000003.1"/>
</dbReference>
<dbReference type="AlphaFoldDB" id="A0AA35UGY6"/>